<evidence type="ECO:0000259" key="1">
    <source>
        <dbReference type="Pfam" id="PF12697"/>
    </source>
</evidence>
<proteinExistence type="predicted"/>
<comment type="caution">
    <text evidence="2">The sequence shown here is derived from an EMBL/GenBank/DDBJ whole genome shotgun (WGS) entry which is preliminary data.</text>
</comment>
<name>A0AAD5TFT9_9FUNG</name>
<dbReference type="SUPFAM" id="SSF53474">
    <property type="entry name" value="alpha/beta-Hydrolases"/>
    <property type="match status" value="1"/>
</dbReference>
<dbReference type="EMBL" id="JADGJQ010000066">
    <property type="protein sequence ID" value="KAJ3173994.1"/>
    <property type="molecule type" value="Genomic_DNA"/>
</dbReference>
<dbReference type="InterPro" id="IPR029058">
    <property type="entry name" value="AB_hydrolase_fold"/>
</dbReference>
<dbReference type="Proteomes" id="UP001212152">
    <property type="component" value="Unassembled WGS sequence"/>
</dbReference>
<dbReference type="Pfam" id="PF12697">
    <property type="entry name" value="Abhydrolase_6"/>
    <property type="match status" value="1"/>
</dbReference>
<dbReference type="AlphaFoldDB" id="A0AAD5TFT9"/>
<reference evidence="2" key="1">
    <citation type="submission" date="2020-05" db="EMBL/GenBank/DDBJ databases">
        <title>Phylogenomic resolution of chytrid fungi.</title>
        <authorList>
            <person name="Stajich J.E."/>
            <person name="Amses K."/>
            <person name="Simmons R."/>
            <person name="Seto K."/>
            <person name="Myers J."/>
            <person name="Bonds A."/>
            <person name="Quandt C.A."/>
            <person name="Barry K."/>
            <person name="Liu P."/>
            <person name="Grigoriev I."/>
            <person name="Longcore J.E."/>
            <person name="James T.Y."/>
        </authorList>
    </citation>
    <scope>NUCLEOTIDE SEQUENCE</scope>
    <source>
        <strain evidence="2">JEL0379</strain>
    </source>
</reference>
<dbReference type="InterPro" id="IPR050228">
    <property type="entry name" value="Carboxylesterase_BioH"/>
</dbReference>
<organism evidence="2 3">
    <name type="scientific">Geranomyces variabilis</name>
    <dbReference type="NCBI Taxonomy" id="109894"/>
    <lineage>
        <taxon>Eukaryota</taxon>
        <taxon>Fungi</taxon>
        <taxon>Fungi incertae sedis</taxon>
        <taxon>Chytridiomycota</taxon>
        <taxon>Chytridiomycota incertae sedis</taxon>
        <taxon>Chytridiomycetes</taxon>
        <taxon>Spizellomycetales</taxon>
        <taxon>Powellomycetaceae</taxon>
        <taxon>Geranomyces</taxon>
    </lineage>
</organism>
<sequence>MPSSTPWSPSLPPAAVHGAIQVEHGTLAYTHIPNPSSSKPAILFLHASIADRTVWAPQLVHFAATHPVLAIDTRRAGDTQNDRSAPADAKYTPTADVLSLLDHLHISRVIVVGNSLGGALALDLAVTAPTRVAGVAHVCSFIYGLEGPEYDETESGTPVEKEAFARFEAAYRADDYAALVECNVANWADGCGQPKGRSGAAGERLRAIMTRNYATHEQAGEPRVAARWDEPSNAARKDEIRCPVLVVTAEYDSNASQAAGKWVAANLPNTQQVHIDGAAHVPSLEKPAEFNAALESWIAENVSV</sequence>
<dbReference type="PANTHER" id="PTHR43194">
    <property type="entry name" value="HYDROLASE ALPHA/BETA FOLD FAMILY"/>
    <property type="match status" value="1"/>
</dbReference>
<feature type="domain" description="AB hydrolase-1" evidence="1">
    <location>
        <begin position="42"/>
        <end position="293"/>
    </location>
</feature>
<dbReference type="InterPro" id="IPR000073">
    <property type="entry name" value="AB_hydrolase_1"/>
</dbReference>
<keyword evidence="3" id="KW-1185">Reference proteome</keyword>
<evidence type="ECO:0000313" key="2">
    <source>
        <dbReference type="EMBL" id="KAJ3173994.1"/>
    </source>
</evidence>
<accession>A0AAD5TFT9</accession>
<evidence type="ECO:0000313" key="3">
    <source>
        <dbReference type="Proteomes" id="UP001212152"/>
    </source>
</evidence>
<dbReference type="Gene3D" id="3.40.50.1820">
    <property type="entry name" value="alpha/beta hydrolase"/>
    <property type="match status" value="1"/>
</dbReference>
<gene>
    <name evidence="2" type="ORF">HDU87_007208</name>
</gene>
<protein>
    <recommendedName>
        <fullName evidence="1">AB hydrolase-1 domain-containing protein</fullName>
    </recommendedName>
</protein>
<dbReference type="PANTHER" id="PTHR43194:SF2">
    <property type="entry name" value="PEROXISOMAL MEMBRANE PROTEIN LPX1"/>
    <property type="match status" value="1"/>
</dbReference>